<dbReference type="EMBL" id="JAFFHA010000009">
    <property type="protein sequence ID" value="KAK4649799.1"/>
    <property type="molecule type" value="Genomic_DNA"/>
</dbReference>
<reference evidence="1 2" key="1">
    <citation type="journal article" date="2023" name="bioRxiv">
        <title>High-quality genome assemblies of four members of thePodospora anserinaspecies complex.</title>
        <authorList>
            <person name="Ament-Velasquez S.L."/>
            <person name="Vogan A.A."/>
            <person name="Wallerman O."/>
            <person name="Hartmann F."/>
            <person name="Gautier V."/>
            <person name="Silar P."/>
            <person name="Giraud T."/>
            <person name="Johannesson H."/>
        </authorList>
    </citation>
    <scope>NUCLEOTIDE SEQUENCE [LARGE SCALE GENOMIC DNA]</scope>
    <source>
        <strain evidence="1 2">CBS 415.72m</strain>
    </source>
</reference>
<evidence type="ECO:0000313" key="2">
    <source>
        <dbReference type="Proteomes" id="UP001323405"/>
    </source>
</evidence>
<dbReference type="RefSeq" id="XP_062738774.1">
    <property type="nucleotide sequence ID" value="XM_062884225.1"/>
</dbReference>
<name>A0ABR0G245_9PEZI</name>
<dbReference type="GeneID" id="87904035"/>
<evidence type="ECO:0000313" key="1">
    <source>
        <dbReference type="EMBL" id="KAK4649799.1"/>
    </source>
</evidence>
<gene>
    <name evidence="1" type="ORF">QC762_0103450</name>
</gene>
<comment type="caution">
    <text evidence="1">The sequence shown here is derived from an EMBL/GenBank/DDBJ whole genome shotgun (WGS) entry which is preliminary data.</text>
</comment>
<accession>A0ABR0G245</accession>
<keyword evidence="2" id="KW-1185">Reference proteome</keyword>
<protein>
    <submittedName>
        <fullName evidence="1">Uncharacterized protein</fullName>
    </submittedName>
</protein>
<sequence length="96" mass="11103">MAAVLEDIDLQLRVLELYHDQYFDDPKWRHNAVAGCLSSLLEYFVTMTLNNCDAAVSQGNEFKAFKMRVKRGLYLRKVEGFHCQMQRILGMCLQVG</sequence>
<dbReference type="Proteomes" id="UP001323405">
    <property type="component" value="Unassembled WGS sequence"/>
</dbReference>
<proteinExistence type="predicted"/>
<organism evidence="1 2">
    <name type="scientific">Podospora pseudocomata</name>
    <dbReference type="NCBI Taxonomy" id="2093779"/>
    <lineage>
        <taxon>Eukaryota</taxon>
        <taxon>Fungi</taxon>
        <taxon>Dikarya</taxon>
        <taxon>Ascomycota</taxon>
        <taxon>Pezizomycotina</taxon>
        <taxon>Sordariomycetes</taxon>
        <taxon>Sordariomycetidae</taxon>
        <taxon>Sordariales</taxon>
        <taxon>Podosporaceae</taxon>
        <taxon>Podospora</taxon>
    </lineage>
</organism>